<dbReference type="RefSeq" id="WP_146785348.1">
    <property type="nucleotide sequence ID" value="NZ_BAABIO010000001.1"/>
</dbReference>
<keyword evidence="2 5" id="KW-0489">Methyltransferase</keyword>
<dbReference type="Pfam" id="PF01209">
    <property type="entry name" value="Ubie_methyltran"/>
    <property type="match status" value="1"/>
</dbReference>
<dbReference type="InterPro" id="IPR004033">
    <property type="entry name" value="UbiE/COQ5_MeTrFase"/>
</dbReference>
<name>A0A5B8UH88_9BACT</name>
<proteinExistence type="inferred from homology"/>
<protein>
    <recommendedName>
        <fullName evidence="5">Demethylmenaquinone methyltransferase</fullName>
        <ecNumber evidence="5">2.1.1.163</ecNumber>
    </recommendedName>
</protein>
<gene>
    <name evidence="6" type="primary">ubiE</name>
    <name evidence="5" type="synonym">menG</name>
    <name evidence="6" type="ORF">FSB75_08100</name>
</gene>
<dbReference type="CDD" id="cd02440">
    <property type="entry name" value="AdoMet_MTases"/>
    <property type="match status" value="1"/>
</dbReference>
<dbReference type="EC" id="2.1.1.163" evidence="5"/>
<evidence type="ECO:0000313" key="7">
    <source>
        <dbReference type="Proteomes" id="UP000321204"/>
    </source>
</evidence>
<evidence type="ECO:0000256" key="5">
    <source>
        <dbReference type="HAMAP-Rule" id="MF_01813"/>
    </source>
</evidence>
<dbReference type="OrthoDB" id="9808140at2"/>
<dbReference type="NCBIfam" id="TIGR01934">
    <property type="entry name" value="MenG_MenH_UbiE"/>
    <property type="match status" value="1"/>
</dbReference>
<dbReference type="KEGG" id="fgg:FSB75_08100"/>
<dbReference type="EMBL" id="CP042433">
    <property type="protein sequence ID" value="QEC55858.1"/>
    <property type="molecule type" value="Genomic_DNA"/>
</dbReference>
<evidence type="ECO:0000256" key="1">
    <source>
        <dbReference type="ARBA" id="ARBA00022428"/>
    </source>
</evidence>
<evidence type="ECO:0000256" key="3">
    <source>
        <dbReference type="ARBA" id="ARBA00022679"/>
    </source>
</evidence>
<dbReference type="SUPFAM" id="SSF53335">
    <property type="entry name" value="S-adenosyl-L-methionine-dependent methyltransferases"/>
    <property type="match status" value="1"/>
</dbReference>
<comment type="pathway">
    <text evidence="5">Quinol/quinone metabolism; menaquinone biosynthesis; menaquinol from 1,4-dihydroxy-2-naphthoate: step 2/2.</text>
</comment>
<sequence>MSKLPHDDIKPFTGEGSKKEQVSEMFDRIAPRYDFMNRFLSVGIDRIWRRKAIRFFKKDKPIHLLDVATGTADMAIMAAKILSPAKITGIDISEGMLKIGRKKIEKENLGTKIVLSGGDGETINFPPDTFDGVMVAFGVRNFEHLEKGLQEILRVMKPGAQLVVVEFSKPRIPGVKGLYNFYMGVVAPQLAKWFNQNKKAYQYLNESAKAFPDRRHFVSILNKTGYSNTYYQSLSLGICCIYSARKPVAPNAY</sequence>
<dbReference type="PANTHER" id="PTHR43591">
    <property type="entry name" value="METHYLTRANSFERASE"/>
    <property type="match status" value="1"/>
</dbReference>
<feature type="binding site" evidence="5">
    <location>
        <position position="91"/>
    </location>
    <ligand>
        <name>S-adenosyl-L-methionine</name>
        <dbReference type="ChEBI" id="CHEBI:59789"/>
    </ligand>
</feature>
<keyword evidence="1 5" id="KW-0474">Menaquinone biosynthesis</keyword>
<dbReference type="GO" id="GO:0032259">
    <property type="term" value="P:methylation"/>
    <property type="evidence" value="ECO:0007669"/>
    <property type="project" value="UniProtKB-KW"/>
</dbReference>
<dbReference type="PANTHER" id="PTHR43591:SF24">
    <property type="entry name" value="2-METHOXY-6-POLYPRENYL-1,4-BENZOQUINOL METHYLASE, MITOCHONDRIAL"/>
    <property type="match status" value="1"/>
</dbReference>
<dbReference type="PROSITE" id="PS01184">
    <property type="entry name" value="UBIE_2"/>
    <property type="match status" value="1"/>
</dbReference>
<accession>A0A5B8UH88</accession>
<dbReference type="GO" id="GO:0043770">
    <property type="term" value="F:demethylmenaquinone methyltransferase activity"/>
    <property type="evidence" value="ECO:0007669"/>
    <property type="project" value="UniProtKB-UniRule"/>
</dbReference>
<comment type="function">
    <text evidence="5">Methyltransferase required for the conversion of demethylmenaquinol (DMKH2) to menaquinol (MKH2).</text>
</comment>
<dbReference type="HAMAP" id="MF_01813">
    <property type="entry name" value="MenG_UbiE_methyltr"/>
    <property type="match status" value="1"/>
</dbReference>
<dbReference type="UniPathway" id="UPA00079">
    <property type="reaction ID" value="UER00169"/>
</dbReference>
<keyword evidence="4 5" id="KW-0949">S-adenosyl-L-methionine</keyword>
<dbReference type="PROSITE" id="PS01183">
    <property type="entry name" value="UBIE_1"/>
    <property type="match status" value="1"/>
</dbReference>
<reference evidence="6 7" key="1">
    <citation type="journal article" date="2015" name="Int. J. Syst. Evol. Microbiol.">
        <title>Flavisolibacter ginsenosidimutans sp. nov., with ginsenoside-converting activity isolated from soil used for cultivating ginseng.</title>
        <authorList>
            <person name="Zhao Y."/>
            <person name="Liu Q."/>
            <person name="Kang M.S."/>
            <person name="Jin F."/>
            <person name="Yu H."/>
            <person name="Im W.T."/>
        </authorList>
    </citation>
    <scope>NUCLEOTIDE SEQUENCE [LARGE SCALE GENOMIC DNA]</scope>
    <source>
        <strain evidence="6 7">Gsoil 636</strain>
    </source>
</reference>
<evidence type="ECO:0000256" key="2">
    <source>
        <dbReference type="ARBA" id="ARBA00022603"/>
    </source>
</evidence>
<evidence type="ECO:0000313" key="6">
    <source>
        <dbReference type="EMBL" id="QEC55858.1"/>
    </source>
</evidence>
<dbReference type="NCBIfam" id="NF001244">
    <property type="entry name" value="PRK00216.1-5"/>
    <property type="match status" value="1"/>
</dbReference>
<dbReference type="PROSITE" id="PS51608">
    <property type="entry name" value="SAM_MT_UBIE"/>
    <property type="match status" value="1"/>
</dbReference>
<dbReference type="InterPro" id="IPR023576">
    <property type="entry name" value="UbiE/COQ5_MeTrFase_CS"/>
</dbReference>
<dbReference type="GO" id="GO:0009234">
    <property type="term" value="P:menaquinone biosynthetic process"/>
    <property type="evidence" value="ECO:0007669"/>
    <property type="project" value="UniProtKB-UniRule"/>
</dbReference>
<comment type="similarity">
    <text evidence="5">Belongs to the class I-like SAM-binding methyltransferase superfamily. MenG/UbiE family.</text>
</comment>
<feature type="binding site" evidence="5">
    <location>
        <begin position="119"/>
        <end position="120"/>
    </location>
    <ligand>
        <name>S-adenosyl-L-methionine</name>
        <dbReference type="ChEBI" id="CHEBI:59789"/>
    </ligand>
</feature>
<feature type="binding site" evidence="5">
    <location>
        <position position="71"/>
    </location>
    <ligand>
        <name>S-adenosyl-L-methionine</name>
        <dbReference type="ChEBI" id="CHEBI:59789"/>
    </ligand>
</feature>
<evidence type="ECO:0000256" key="4">
    <source>
        <dbReference type="ARBA" id="ARBA00022691"/>
    </source>
</evidence>
<comment type="caution">
    <text evidence="5">Lacks conserved residue(s) required for the propagation of feature annotation.</text>
</comment>
<dbReference type="AlphaFoldDB" id="A0A5B8UH88"/>
<keyword evidence="3 5" id="KW-0808">Transferase</keyword>
<dbReference type="Gene3D" id="3.40.50.150">
    <property type="entry name" value="Vaccinia Virus protein VP39"/>
    <property type="match status" value="1"/>
</dbReference>
<organism evidence="6 7">
    <name type="scientific">Flavisolibacter ginsenosidimutans</name>
    <dbReference type="NCBI Taxonomy" id="661481"/>
    <lineage>
        <taxon>Bacteria</taxon>
        <taxon>Pseudomonadati</taxon>
        <taxon>Bacteroidota</taxon>
        <taxon>Chitinophagia</taxon>
        <taxon>Chitinophagales</taxon>
        <taxon>Chitinophagaceae</taxon>
        <taxon>Flavisolibacter</taxon>
    </lineage>
</organism>
<dbReference type="Proteomes" id="UP000321204">
    <property type="component" value="Chromosome"/>
</dbReference>
<comment type="catalytic activity">
    <reaction evidence="5">
        <text>a 2-demethylmenaquinol + S-adenosyl-L-methionine = a menaquinol + S-adenosyl-L-homocysteine + H(+)</text>
        <dbReference type="Rhea" id="RHEA:42640"/>
        <dbReference type="Rhea" id="RHEA-COMP:9539"/>
        <dbReference type="Rhea" id="RHEA-COMP:9563"/>
        <dbReference type="ChEBI" id="CHEBI:15378"/>
        <dbReference type="ChEBI" id="CHEBI:18151"/>
        <dbReference type="ChEBI" id="CHEBI:55437"/>
        <dbReference type="ChEBI" id="CHEBI:57856"/>
        <dbReference type="ChEBI" id="CHEBI:59789"/>
        <dbReference type="EC" id="2.1.1.163"/>
    </reaction>
</comment>
<keyword evidence="7" id="KW-1185">Reference proteome</keyword>
<dbReference type="InterPro" id="IPR029063">
    <property type="entry name" value="SAM-dependent_MTases_sf"/>
</dbReference>